<name>A0A2N9IJM3_FAGSY</name>
<keyword evidence="1" id="KW-0812">Transmembrane</keyword>
<proteinExistence type="predicted"/>
<gene>
    <name evidence="2" type="ORF">FSB_LOCUS52151</name>
</gene>
<dbReference type="EMBL" id="OIVN01005861">
    <property type="protein sequence ID" value="SPD24269.1"/>
    <property type="molecule type" value="Genomic_DNA"/>
</dbReference>
<evidence type="ECO:0000256" key="1">
    <source>
        <dbReference type="SAM" id="Phobius"/>
    </source>
</evidence>
<reference evidence="2" key="1">
    <citation type="submission" date="2018-02" db="EMBL/GenBank/DDBJ databases">
        <authorList>
            <person name="Cohen D.B."/>
            <person name="Kent A.D."/>
        </authorList>
    </citation>
    <scope>NUCLEOTIDE SEQUENCE</scope>
</reference>
<accession>A0A2N9IJM3</accession>
<sequence length="116" mass="13299">MEEVRDDSGAVTSLGADVLSTSAILTVLFWIGIFFGRFGIGVKNRRKPNDLEDRISEDSIEGNEVGITKRWYKLRYLHSFSSRYRDRLDDPFLVTGTLDDVLLIPPRPHDRNLFLV</sequence>
<keyword evidence="1" id="KW-0472">Membrane</keyword>
<protein>
    <submittedName>
        <fullName evidence="2">Uncharacterized protein</fullName>
    </submittedName>
</protein>
<dbReference type="AlphaFoldDB" id="A0A2N9IJM3"/>
<evidence type="ECO:0000313" key="2">
    <source>
        <dbReference type="EMBL" id="SPD24269.1"/>
    </source>
</evidence>
<feature type="transmembrane region" description="Helical" evidence="1">
    <location>
        <begin position="20"/>
        <end position="40"/>
    </location>
</feature>
<keyword evidence="1" id="KW-1133">Transmembrane helix</keyword>
<organism evidence="2">
    <name type="scientific">Fagus sylvatica</name>
    <name type="common">Beechnut</name>
    <dbReference type="NCBI Taxonomy" id="28930"/>
    <lineage>
        <taxon>Eukaryota</taxon>
        <taxon>Viridiplantae</taxon>
        <taxon>Streptophyta</taxon>
        <taxon>Embryophyta</taxon>
        <taxon>Tracheophyta</taxon>
        <taxon>Spermatophyta</taxon>
        <taxon>Magnoliopsida</taxon>
        <taxon>eudicotyledons</taxon>
        <taxon>Gunneridae</taxon>
        <taxon>Pentapetalae</taxon>
        <taxon>rosids</taxon>
        <taxon>fabids</taxon>
        <taxon>Fagales</taxon>
        <taxon>Fagaceae</taxon>
        <taxon>Fagus</taxon>
    </lineage>
</organism>